<comment type="caution">
    <text evidence="3">The sequence shown here is derived from an EMBL/GenBank/DDBJ whole genome shotgun (WGS) entry which is preliminary data.</text>
</comment>
<feature type="region of interest" description="Disordered" evidence="1">
    <location>
        <begin position="254"/>
        <end position="294"/>
    </location>
</feature>
<dbReference type="AlphaFoldDB" id="A0A6V7TVF7"/>
<feature type="region of interest" description="Disordered" evidence="1">
    <location>
        <begin position="340"/>
        <end position="407"/>
    </location>
</feature>
<feature type="compositionally biased region" description="Acidic residues" evidence="1">
    <location>
        <begin position="254"/>
        <end position="271"/>
    </location>
</feature>
<dbReference type="EMBL" id="CAJEWN010000018">
    <property type="protein sequence ID" value="CAD2136428.1"/>
    <property type="molecule type" value="Genomic_DNA"/>
</dbReference>
<feature type="transmembrane region" description="Helical" evidence="2">
    <location>
        <begin position="148"/>
        <end position="172"/>
    </location>
</feature>
<keyword evidence="2" id="KW-1133">Transmembrane helix</keyword>
<feature type="region of interest" description="Disordered" evidence="1">
    <location>
        <begin position="191"/>
        <end position="214"/>
    </location>
</feature>
<proteinExistence type="predicted"/>
<feature type="compositionally biased region" description="Polar residues" evidence="1">
    <location>
        <begin position="204"/>
        <end position="214"/>
    </location>
</feature>
<reference evidence="3 4" key="1">
    <citation type="submission" date="2020-08" db="EMBL/GenBank/DDBJ databases">
        <authorList>
            <person name="Koutsovoulos G."/>
            <person name="Danchin GJ E."/>
        </authorList>
    </citation>
    <scope>NUCLEOTIDE SEQUENCE [LARGE SCALE GENOMIC DNA]</scope>
</reference>
<feature type="compositionally biased region" description="Basic residues" evidence="1">
    <location>
        <begin position="376"/>
        <end position="407"/>
    </location>
</feature>
<accession>A0A6V7TVF7</accession>
<keyword evidence="2" id="KW-0812">Transmembrane</keyword>
<feature type="compositionally biased region" description="Acidic residues" evidence="1">
    <location>
        <begin position="355"/>
        <end position="372"/>
    </location>
</feature>
<evidence type="ECO:0000313" key="4">
    <source>
        <dbReference type="Proteomes" id="UP000580250"/>
    </source>
</evidence>
<keyword evidence="2" id="KW-0472">Membrane</keyword>
<feature type="transmembrane region" description="Helical" evidence="2">
    <location>
        <begin position="20"/>
        <end position="40"/>
    </location>
</feature>
<feature type="compositionally biased region" description="Basic and acidic residues" evidence="1">
    <location>
        <begin position="279"/>
        <end position="294"/>
    </location>
</feature>
<feature type="transmembrane region" description="Helical" evidence="2">
    <location>
        <begin position="112"/>
        <end position="136"/>
    </location>
</feature>
<gene>
    <name evidence="3" type="ORF">MENT_LOCUS5052</name>
</gene>
<protein>
    <submittedName>
        <fullName evidence="3">Uncharacterized protein</fullName>
    </submittedName>
</protein>
<evidence type="ECO:0000256" key="2">
    <source>
        <dbReference type="SAM" id="Phobius"/>
    </source>
</evidence>
<evidence type="ECO:0000313" key="3">
    <source>
        <dbReference type="EMBL" id="CAD2136428.1"/>
    </source>
</evidence>
<dbReference type="Proteomes" id="UP000580250">
    <property type="component" value="Unassembled WGS sequence"/>
</dbReference>
<organism evidence="3 4">
    <name type="scientific">Meloidogyne enterolobii</name>
    <name type="common">Root-knot nematode worm</name>
    <name type="synonym">Meloidogyne mayaguensis</name>
    <dbReference type="NCBI Taxonomy" id="390850"/>
    <lineage>
        <taxon>Eukaryota</taxon>
        <taxon>Metazoa</taxon>
        <taxon>Ecdysozoa</taxon>
        <taxon>Nematoda</taxon>
        <taxon>Chromadorea</taxon>
        <taxon>Rhabditida</taxon>
        <taxon>Tylenchina</taxon>
        <taxon>Tylenchomorpha</taxon>
        <taxon>Tylenchoidea</taxon>
        <taxon>Meloidogynidae</taxon>
        <taxon>Meloidogyninae</taxon>
        <taxon>Meloidogyne</taxon>
    </lineage>
</organism>
<name>A0A6V7TVF7_MELEN</name>
<sequence length="407" mass="46726">MNLFPFFEKLLQINVSFNGSFNYFYCILANSILFEMFNLIKKIVQNKSAKMIYSFVIRPNVLASRPFQSSVLLFSSSSPTVPNGVNFRGRGYPTYLHKGPSSLVNWSTVLSAWSSFIFVSLTTLALGVTGGIFFFNTFEKLVMKEVNLGLLLVNFMNGILLPTYANVLISLIHTQILKYLVFLAGNLGGKSSTDGQHRRHSSRFDQTSGNEQQHPSIPLIENEVKETTEEKINSQKKIEFAPIVLLTAIFGDDDIEDDETQNEDEDEEDEEALIHLPKKKQEKEIKKEDEQKQERPIISKESIITILDIVEDDNVYGPAMPPTDFLEEKCNQENNFQLEIKNGSSGNDIITIESGIDEDNSDYSDDSSDSEEEERRKRKKEKKRKKKMKKKEKKLERKKRRLEKRKH</sequence>
<evidence type="ECO:0000256" key="1">
    <source>
        <dbReference type="SAM" id="MobiDB-lite"/>
    </source>
</evidence>